<dbReference type="Pfam" id="PF23283">
    <property type="entry name" value="D8C_UMOD"/>
    <property type="match status" value="2"/>
</dbReference>
<dbReference type="GeneID" id="111107162"/>
<keyword evidence="3" id="KW-0812">Transmembrane</keyword>
<feature type="domain" description="UMOD/GP2/OIT3-like D8C" evidence="5">
    <location>
        <begin position="202"/>
        <end position="285"/>
    </location>
</feature>
<keyword evidence="3" id="KW-0472">Membrane</keyword>
<feature type="transmembrane region" description="Helical" evidence="3">
    <location>
        <begin position="304"/>
        <end position="328"/>
    </location>
</feature>
<feature type="chain" id="PRO_5034073166" evidence="4">
    <location>
        <begin position="22"/>
        <end position="361"/>
    </location>
</feature>
<feature type="domain" description="UMOD/GP2/OIT3-like D8C" evidence="5">
    <location>
        <begin position="83"/>
        <end position="150"/>
    </location>
</feature>
<evidence type="ECO:0000256" key="4">
    <source>
        <dbReference type="SAM" id="SignalP"/>
    </source>
</evidence>
<dbReference type="KEGG" id="cvn:111107162"/>
<evidence type="ECO:0000256" key="2">
    <source>
        <dbReference type="ARBA" id="ARBA00023157"/>
    </source>
</evidence>
<reference evidence="7" key="1">
    <citation type="submission" date="2025-08" db="UniProtKB">
        <authorList>
            <consortium name="RefSeq"/>
        </authorList>
    </citation>
    <scope>IDENTIFICATION</scope>
    <source>
        <tissue evidence="7">Whole sample</tissue>
    </source>
</reference>
<feature type="signal peptide" evidence="4">
    <location>
        <begin position="1"/>
        <end position="21"/>
    </location>
</feature>
<name>A0A8B8B5E7_CRAVI</name>
<keyword evidence="2" id="KW-1015">Disulfide bond</keyword>
<dbReference type="RefSeq" id="XP_022297909.1">
    <property type="nucleotide sequence ID" value="XM_022442201.1"/>
</dbReference>
<sequence length="361" mass="41024">MWKVQFLVSLVLQSLQIYALTDPCLEGNHLILPNTGKRGTLCKRTDDESICDRYVDTGKDKWYKVLGYDDKVPRKMAEGPAKMFHCGTDYPIYLPKGSHPNTNRTVVTRNACLHDGSELCKEQYPVQIMHCGTFFLYNLSRPKSCDMAYCFGDNMECSKPNPCEEKNRLVLHVSSDRSTSCRDKSLRFCDSRLQQNWYKPMMGSAHVKMASSCVERDSCGTEAPIWLNGLEPAEADQTVDMKACVNLGKTGMCSCDEEINIQVRNCSSYLVYHLNSTSNCPQRYCFGNSGYCKDNPAEKNVYPMWKILVFLLAASVMATFLSVSTYMLCKKFFRLQSKVETIKTPHEDKCTNVQTVFKPKV</sequence>
<accession>A0A8B8B5E7</accession>
<dbReference type="InterPro" id="IPR057774">
    <property type="entry name" value="D8C_UMOD/GP2/OIT3-like"/>
</dbReference>
<keyword evidence="3" id="KW-1133">Transmembrane helix</keyword>
<evidence type="ECO:0000259" key="5">
    <source>
        <dbReference type="Pfam" id="PF23283"/>
    </source>
</evidence>
<protein>
    <submittedName>
        <fullName evidence="7">Uncharacterized protein LOC111107162</fullName>
    </submittedName>
</protein>
<evidence type="ECO:0000313" key="7">
    <source>
        <dbReference type="RefSeq" id="XP_022297909.1"/>
    </source>
</evidence>
<evidence type="ECO:0000256" key="1">
    <source>
        <dbReference type="ARBA" id="ARBA00022729"/>
    </source>
</evidence>
<dbReference type="OrthoDB" id="10043005at2759"/>
<dbReference type="Proteomes" id="UP000694844">
    <property type="component" value="Chromosome 8"/>
</dbReference>
<organism evidence="6 7">
    <name type="scientific">Crassostrea virginica</name>
    <name type="common">Eastern oyster</name>
    <dbReference type="NCBI Taxonomy" id="6565"/>
    <lineage>
        <taxon>Eukaryota</taxon>
        <taxon>Metazoa</taxon>
        <taxon>Spiralia</taxon>
        <taxon>Lophotrochozoa</taxon>
        <taxon>Mollusca</taxon>
        <taxon>Bivalvia</taxon>
        <taxon>Autobranchia</taxon>
        <taxon>Pteriomorphia</taxon>
        <taxon>Ostreida</taxon>
        <taxon>Ostreoidea</taxon>
        <taxon>Ostreidae</taxon>
        <taxon>Crassostrea</taxon>
    </lineage>
</organism>
<gene>
    <name evidence="7" type="primary">LOC111107162</name>
</gene>
<dbReference type="AlphaFoldDB" id="A0A8B8B5E7"/>
<evidence type="ECO:0000256" key="3">
    <source>
        <dbReference type="SAM" id="Phobius"/>
    </source>
</evidence>
<keyword evidence="1 4" id="KW-0732">Signal</keyword>
<evidence type="ECO:0000313" key="6">
    <source>
        <dbReference type="Proteomes" id="UP000694844"/>
    </source>
</evidence>
<proteinExistence type="predicted"/>
<keyword evidence="6" id="KW-1185">Reference proteome</keyword>